<dbReference type="InterPro" id="IPR043133">
    <property type="entry name" value="GTP-CH-I_C/QueF"/>
</dbReference>
<comment type="catalytic activity">
    <reaction evidence="1 6">
        <text>7,8-dihydroneopterin = 6-hydroxymethyl-7,8-dihydropterin + glycolaldehyde</text>
        <dbReference type="Rhea" id="RHEA:10540"/>
        <dbReference type="ChEBI" id="CHEBI:17001"/>
        <dbReference type="ChEBI" id="CHEBI:17071"/>
        <dbReference type="ChEBI" id="CHEBI:44841"/>
        <dbReference type="EC" id="4.1.2.25"/>
    </reaction>
</comment>
<comment type="function">
    <text evidence="6">Catalyzes the conversion of 7,8-dihydroneopterin to 6-hydroxymethyl-7,8-dihydropterin.</text>
</comment>
<dbReference type="EC" id="4.1.2.25" evidence="6"/>
<dbReference type="KEGG" id="puo:RZN69_21290"/>
<dbReference type="GO" id="GO:0046654">
    <property type="term" value="P:tetrahydrofolate biosynthetic process"/>
    <property type="evidence" value="ECO:0007669"/>
    <property type="project" value="UniProtKB-UniRule"/>
</dbReference>
<dbReference type="PANTHER" id="PTHR42844">
    <property type="entry name" value="DIHYDRONEOPTERIN ALDOLASE 1-RELATED"/>
    <property type="match status" value="1"/>
</dbReference>
<dbReference type="Proteomes" id="UP001304300">
    <property type="component" value="Chromosome"/>
</dbReference>
<dbReference type="AlphaFoldDB" id="A0AAQ3QV52"/>
<evidence type="ECO:0000256" key="1">
    <source>
        <dbReference type="ARBA" id="ARBA00001353"/>
    </source>
</evidence>
<keyword evidence="9" id="KW-1185">Reference proteome</keyword>
<feature type="domain" description="Dihydroneopterin aldolase/epimerase" evidence="7">
    <location>
        <begin position="6"/>
        <end position="119"/>
    </location>
</feature>
<organism evidence="8 9">
    <name type="scientific">Rubellicoccus peritrichatus</name>
    <dbReference type="NCBI Taxonomy" id="3080537"/>
    <lineage>
        <taxon>Bacteria</taxon>
        <taxon>Pseudomonadati</taxon>
        <taxon>Verrucomicrobiota</taxon>
        <taxon>Opitutia</taxon>
        <taxon>Puniceicoccales</taxon>
        <taxon>Cerasicoccaceae</taxon>
        <taxon>Rubellicoccus</taxon>
    </lineage>
</organism>
<dbReference type="SUPFAM" id="SSF55620">
    <property type="entry name" value="Tetrahydrobiopterin biosynthesis enzymes-like"/>
    <property type="match status" value="1"/>
</dbReference>
<dbReference type="InterPro" id="IPR006157">
    <property type="entry name" value="FolB_dom"/>
</dbReference>
<evidence type="ECO:0000256" key="4">
    <source>
        <dbReference type="ARBA" id="ARBA00022909"/>
    </source>
</evidence>
<comment type="similarity">
    <text evidence="3 6">Belongs to the DHNA family.</text>
</comment>
<evidence type="ECO:0000313" key="9">
    <source>
        <dbReference type="Proteomes" id="UP001304300"/>
    </source>
</evidence>
<evidence type="ECO:0000256" key="2">
    <source>
        <dbReference type="ARBA" id="ARBA00005013"/>
    </source>
</evidence>
<protein>
    <recommendedName>
        <fullName evidence="6">7,8-dihydroneopterin aldolase</fullName>
        <ecNumber evidence="6">4.1.2.25</ecNumber>
    </recommendedName>
</protein>
<comment type="pathway">
    <text evidence="2 6">Cofactor biosynthesis; tetrahydrofolate biosynthesis; 2-amino-4-hydroxy-6-hydroxymethyl-7,8-dihydropteridine diphosphate from 7,8-dihydroneopterin triphosphate: step 3/4.</text>
</comment>
<dbReference type="GO" id="GO:0005737">
    <property type="term" value="C:cytoplasm"/>
    <property type="evidence" value="ECO:0007669"/>
    <property type="project" value="TreeGrafter"/>
</dbReference>
<evidence type="ECO:0000256" key="3">
    <source>
        <dbReference type="ARBA" id="ARBA00005708"/>
    </source>
</evidence>
<evidence type="ECO:0000259" key="7">
    <source>
        <dbReference type="SMART" id="SM00905"/>
    </source>
</evidence>
<dbReference type="EMBL" id="CP136920">
    <property type="protein sequence ID" value="WOO41163.1"/>
    <property type="molecule type" value="Genomic_DNA"/>
</dbReference>
<evidence type="ECO:0000313" key="8">
    <source>
        <dbReference type="EMBL" id="WOO41163.1"/>
    </source>
</evidence>
<name>A0AAQ3QV52_9BACT</name>
<keyword evidence="4 6" id="KW-0289">Folate biosynthesis</keyword>
<accession>A0AAQ3QV52</accession>
<dbReference type="Gene3D" id="3.30.1130.10">
    <property type="match status" value="1"/>
</dbReference>
<dbReference type="PANTHER" id="PTHR42844:SF1">
    <property type="entry name" value="DIHYDRONEOPTERIN ALDOLASE 1-RELATED"/>
    <property type="match status" value="1"/>
</dbReference>
<dbReference type="NCBIfam" id="TIGR00526">
    <property type="entry name" value="folB_dom"/>
    <property type="match status" value="1"/>
</dbReference>
<dbReference type="GO" id="GO:0004150">
    <property type="term" value="F:dihydroneopterin aldolase activity"/>
    <property type="evidence" value="ECO:0007669"/>
    <property type="project" value="UniProtKB-UniRule"/>
</dbReference>
<dbReference type="SMART" id="SM00905">
    <property type="entry name" value="FolB"/>
    <property type="match status" value="1"/>
</dbReference>
<reference evidence="8 9" key="1">
    <citation type="submission" date="2023-10" db="EMBL/GenBank/DDBJ databases">
        <title>Rubellicoccus peritrichatus gen. nov., sp. nov., isolated from an algae of coral reef tank.</title>
        <authorList>
            <person name="Luo J."/>
        </authorList>
    </citation>
    <scope>NUCLEOTIDE SEQUENCE [LARGE SCALE GENOMIC DNA]</scope>
    <source>
        <strain evidence="8 9">CR14</strain>
    </source>
</reference>
<dbReference type="RefSeq" id="WP_317833576.1">
    <property type="nucleotide sequence ID" value="NZ_CP136920.1"/>
</dbReference>
<sequence>MNKTKIELKNLAFFARHGLMKEEEALGQRFRLDVRVEIDPSLDLSADAPHITINYVELYALVKEIFEGKRFNLIESCADMIARSILEKFDKAIEVSVTIKKPSVPVDCICDYFATEVTRCR</sequence>
<gene>
    <name evidence="8" type="primary">folB</name>
    <name evidence="8" type="ORF">RZN69_21290</name>
</gene>
<dbReference type="Pfam" id="PF02152">
    <property type="entry name" value="FolB"/>
    <property type="match status" value="1"/>
</dbReference>
<keyword evidence="5 6" id="KW-0456">Lyase</keyword>
<dbReference type="GO" id="GO:0046656">
    <property type="term" value="P:folic acid biosynthetic process"/>
    <property type="evidence" value="ECO:0007669"/>
    <property type="project" value="UniProtKB-UniRule"/>
</dbReference>
<evidence type="ECO:0000256" key="6">
    <source>
        <dbReference type="RuleBase" id="RU362079"/>
    </source>
</evidence>
<dbReference type="InterPro" id="IPR006156">
    <property type="entry name" value="Dihydroneopterin_aldolase"/>
</dbReference>
<proteinExistence type="inferred from homology"/>
<evidence type="ECO:0000256" key="5">
    <source>
        <dbReference type="ARBA" id="ARBA00023239"/>
    </source>
</evidence>
<dbReference type="NCBIfam" id="TIGR00525">
    <property type="entry name" value="folB"/>
    <property type="match status" value="1"/>
</dbReference>